<name>A0A9P5XCE9_9AGAR</name>
<gene>
    <name evidence="5" type="ORF">P691DRAFT_775908</name>
</gene>
<evidence type="ECO:0000259" key="4">
    <source>
        <dbReference type="PROSITE" id="PS51782"/>
    </source>
</evidence>
<evidence type="ECO:0000256" key="2">
    <source>
        <dbReference type="ARBA" id="ARBA00023026"/>
    </source>
</evidence>
<dbReference type="InterPro" id="IPR036779">
    <property type="entry name" value="LysM_dom_sf"/>
</dbReference>
<feature type="chain" id="PRO_5040388698" evidence="3">
    <location>
        <begin position="20"/>
        <end position="84"/>
    </location>
</feature>
<dbReference type="PROSITE" id="PS51782">
    <property type="entry name" value="LYSM"/>
    <property type="match status" value="1"/>
</dbReference>
<dbReference type="InterPro" id="IPR018392">
    <property type="entry name" value="LysM"/>
</dbReference>
<feature type="domain" description="LysM" evidence="4">
    <location>
        <begin position="35"/>
        <end position="82"/>
    </location>
</feature>
<dbReference type="EMBL" id="MU151187">
    <property type="protein sequence ID" value="KAF9447749.1"/>
    <property type="molecule type" value="Genomic_DNA"/>
</dbReference>
<evidence type="ECO:0000313" key="5">
    <source>
        <dbReference type="EMBL" id="KAF9447749.1"/>
    </source>
</evidence>
<evidence type="ECO:0000313" key="6">
    <source>
        <dbReference type="Proteomes" id="UP000807342"/>
    </source>
</evidence>
<comment type="caution">
    <text evidence="5">The sequence shown here is derived from an EMBL/GenBank/DDBJ whole genome shotgun (WGS) entry which is preliminary data.</text>
</comment>
<organism evidence="5 6">
    <name type="scientific">Macrolepiota fuliginosa MF-IS2</name>
    <dbReference type="NCBI Taxonomy" id="1400762"/>
    <lineage>
        <taxon>Eukaryota</taxon>
        <taxon>Fungi</taxon>
        <taxon>Dikarya</taxon>
        <taxon>Basidiomycota</taxon>
        <taxon>Agaricomycotina</taxon>
        <taxon>Agaricomycetes</taxon>
        <taxon>Agaricomycetidae</taxon>
        <taxon>Agaricales</taxon>
        <taxon>Agaricineae</taxon>
        <taxon>Agaricaceae</taxon>
        <taxon>Macrolepiota</taxon>
    </lineage>
</organism>
<protein>
    <submittedName>
        <fullName evidence="5">Carbohydrate-binding module family 50 protein</fullName>
    </submittedName>
</protein>
<feature type="signal peptide" evidence="3">
    <location>
        <begin position="1"/>
        <end position="19"/>
    </location>
</feature>
<dbReference type="OrthoDB" id="5985073at2759"/>
<dbReference type="Gene3D" id="3.10.350.10">
    <property type="entry name" value="LysM domain"/>
    <property type="match status" value="1"/>
</dbReference>
<keyword evidence="3" id="KW-0732">Signal</keyword>
<sequence length="84" mass="8672">MFTSTLFTIFCAAIVSVHGIPGSQSPGASCPAGEQLYTIRAGDTCTSIARQFGTTLQNIIAVNQPAINSNCSNLLPGEIICVPA</sequence>
<dbReference type="InterPro" id="IPR052210">
    <property type="entry name" value="LysM1-like"/>
</dbReference>
<keyword evidence="1" id="KW-0147">Chitin-binding</keyword>
<evidence type="ECO:0000256" key="1">
    <source>
        <dbReference type="ARBA" id="ARBA00022669"/>
    </source>
</evidence>
<dbReference type="PANTHER" id="PTHR34997">
    <property type="entry name" value="AM15"/>
    <property type="match status" value="1"/>
</dbReference>
<dbReference type="Pfam" id="PF01476">
    <property type="entry name" value="LysM"/>
    <property type="match status" value="1"/>
</dbReference>
<keyword evidence="6" id="KW-1185">Reference proteome</keyword>
<dbReference type="SUPFAM" id="SSF54106">
    <property type="entry name" value="LysM domain"/>
    <property type="match status" value="1"/>
</dbReference>
<dbReference type="GO" id="GO:0008061">
    <property type="term" value="F:chitin binding"/>
    <property type="evidence" value="ECO:0007669"/>
    <property type="project" value="UniProtKB-KW"/>
</dbReference>
<dbReference type="CDD" id="cd00118">
    <property type="entry name" value="LysM"/>
    <property type="match status" value="1"/>
</dbReference>
<dbReference type="SMART" id="SM00257">
    <property type="entry name" value="LysM"/>
    <property type="match status" value="1"/>
</dbReference>
<accession>A0A9P5XCE9</accession>
<reference evidence="5" key="1">
    <citation type="submission" date="2020-11" db="EMBL/GenBank/DDBJ databases">
        <authorList>
            <consortium name="DOE Joint Genome Institute"/>
            <person name="Ahrendt S."/>
            <person name="Riley R."/>
            <person name="Andreopoulos W."/>
            <person name="Labutti K."/>
            <person name="Pangilinan J."/>
            <person name="Ruiz-Duenas F.J."/>
            <person name="Barrasa J.M."/>
            <person name="Sanchez-Garcia M."/>
            <person name="Camarero S."/>
            <person name="Miyauchi S."/>
            <person name="Serrano A."/>
            <person name="Linde D."/>
            <person name="Babiker R."/>
            <person name="Drula E."/>
            <person name="Ayuso-Fernandez I."/>
            <person name="Pacheco R."/>
            <person name="Padilla G."/>
            <person name="Ferreira P."/>
            <person name="Barriuso J."/>
            <person name="Kellner H."/>
            <person name="Castanera R."/>
            <person name="Alfaro M."/>
            <person name="Ramirez L."/>
            <person name="Pisabarro A.G."/>
            <person name="Kuo A."/>
            <person name="Tritt A."/>
            <person name="Lipzen A."/>
            <person name="He G."/>
            <person name="Yan M."/>
            <person name="Ng V."/>
            <person name="Cullen D."/>
            <person name="Martin F."/>
            <person name="Rosso M.-N."/>
            <person name="Henrissat B."/>
            <person name="Hibbett D."/>
            <person name="Martinez A.T."/>
            <person name="Grigoriev I.V."/>
        </authorList>
    </citation>
    <scope>NUCLEOTIDE SEQUENCE</scope>
    <source>
        <strain evidence="5">MF-IS2</strain>
    </source>
</reference>
<keyword evidence="2" id="KW-0843">Virulence</keyword>
<proteinExistence type="predicted"/>
<dbReference type="Proteomes" id="UP000807342">
    <property type="component" value="Unassembled WGS sequence"/>
</dbReference>
<dbReference type="AlphaFoldDB" id="A0A9P5XCE9"/>
<evidence type="ECO:0000256" key="3">
    <source>
        <dbReference type="SAM" id="SignalP"/>
    </source>
</evidence>
<dbReference type="PANTHER" id="PTHR34997:SF1">
    <property type="entry name" value="PEPTIDOGLYCAN-BINDING LYSIN DOMAIN"/>
    <property type="match status" value="1"/>
</dbReference>